<sequence length="244" mass="27374">MNKKIIITLMAACLMQACTKNESTEKASSNSAQTEAISAKTSDSQQFIDQGKNDIATYGKETLQYLLDQKYPDRYTAFSVDNVKFLRQQTEELFLYTWNIRFLDNQSDDVYGCDSQQLSWSKQATDIESTLNDECFNIIERGNTPANQNETTSTIPATSPVKIALEQNPHHSFITMIKVQSLVDDVSISNVIVNRGNCPLLQKINNPIRLGFGQMMSVDTSNCGRNKIIEVVISTNQGDWKFGS</sequence>
<evidence type="ECO:0000313" key="1">
    <source>
        <dbReference type="EMBL" id="EPF75025.1"/>
    </source>
</evidence>
<dbReference type="EMBL" id="ATGG01000027">
    <property type="protein sequence ID" value="EPF75025.1"/>
    <property type="molecule type" value="Genomic_DNA"/>
</dbReference>
<evidence type="ECO:0000313" key="2">
    <source>
        <dbReference type="Proteomes" id="UP000014523"/>
    </source>
</evidence>
<gene>
    <name evidence="1" type="ORF">F957_03221</name>
</gene>
<evidence type="ECO:0008006" key="3">
    <source>
        <dbReference type="Google" id="ProtNLM"/>
    </source>
</evidence>
<organism evidence="1 2">
    <name type="scientific">Acinetobacter gyllenbergii CIP 110306 = MTCC 11365</name>
    <dbReference type="NCBI Taxonomy" id="1217657"/>
    <lineage>
        <taxon>Bacteria</taxon>
        <taxon>Pseudomonadati</taxon>
        <taxon>Pseudomonadota</taxon>
        <taxon>Gammaproteobacteria</taxon>
        <taxon>Moraxellales</taxon>
        <taxon>Moraxellaceae</taxon>
        <taxon>Acinetobacter</taxon>
    </lineage>
</organism>
<dbReference type="AlphaFoldDB" id="A0A829HE49"/>
<proteinExistence type="predicted"/>
<keyword evidence="2" id="KW-1185">Reference proteome</keyword>
<comment type="caution">
    <text evidence="1">The sequence shown here is derived from an EMBL/GenBank/DDBJ whole genome shotgun (WGS) entry which is preliminary data.</text>
</comment>
<dbReference type="Proteomes" id="UP000014523">
    <property type="component" value="Unassembled WGS sequence"/>
</dbReference>
<name>A0A829HE49_9GAMM</name>
<reference evidence="1 2" key="1">
    <citation type="submission" date="2013-06" db="EMBL/GenBank/DDBJ databases">
        <title>The Genome Sequence of Acinetobacter gyllenbergii CIP 110306.</title>
        <authorList>
            <consortium name="The Broad Institute Genome Sequencing Platform"/>
            <consortium name="The Broad Institute Genome Sequencing Center for Infectious Disease"/>
            <person name="Cerqueira G."/>
            <person name="Feldgarden M."/>
            <person name="Courvalin P."/>
            <person name="Perichon B."/>
            <person name="Grillot-Courvalin C."/>
            <person name="Clermont D."/>
            <person name="Rocha E."/>
            <person name="Yoon E.-J."/>
            <person name="Nemec A."/>
            <person name="Young S.K."/>
            <person name="Zeng Q."/>
            <person name="Gargeya S."/>
            <person name="Fitzgerald M."/>
            <person name="Abouelleil A."/>
            <person name="Alvarado L."/>
            <person name="Berlin A.M."/>
            <person name="Chapman S.B."/>
            <person name="Dewar J."/>
            <person name="Goldberg J."/>
            <person name="Griggs A."/>
            <person name="Gujja S."/>
            <person name="Hansen M."/>
            <person name="Howarth C."/>
            <person name="Imamovic A."/>
            <person name="Larimer J."/>
            <person name="McCowan C."/>
            <person name="Murphy C."/>
            <person name="Pearson M."/>
            <person name="Priest M."/>
            <person name="Roberts A."/>
            <person name="Saif S."/>
            <person name="Shea T."/>
            <person name="Sykes S."/>
            <person name="Wortman J."/>
            <person name="Nusbaum C."/>
            <person name="Birren B."/>
        </authorList>
    </citation>
    <scope>NUCLEOTIDE SEQUENCE [LARGE SCALE GENOMIC DNA]</scope>
    <source>
        <strain evidence="1 2">CIP 110306</strain>
    </source>
</reference>
<accession>A0A829HE49</accession>
<dbReference type="PROSITE" id="PS51257">
    <property type="entry name" value="PROKAR_LIPOPROTEIN"/>
    <property type="match status" value="1"/>
</dbReference>
<protein>
    <recommendedName>
        <fullName evidence="3">Lipoprotein</fullName>
    </recommendedName>
</protein>
<dbReference type="RefSeq" id="WP_016542032.1">
    <property type="nucleotide sequence ID" value="NZ_ASQH01000014.1"/>
</dbReference>